<dbReference type="AlphaFoldDB" id="A0A016VCD5"/>
<protein>
    <submittedName>
        <fullName evidence="1">Uncharacterized protein</fullName>
    </submittedName>
</protein>
<accession>A0A016VCD5</accession>
<dbReference type="Proteomes" id="UP000024635">
    <property type="component" value="Unassembled WGS sequence"/>
</dbReference>
<comment type="caution">
    <text evidence="1">The sequence shown here is derived from an EMBL/GenBank/DDBJ whole genome shotgun (WGS) entry which is preliminary data.</text>
</comment>
<name>A0A016VCD5_9BILA</name>
<evidence type="ECO:0000313" key="2">
    <source>
        <dbReference type="Proteomes" id="UP000024635"/>
    </source>
</evidence>
<sequence length="92" mass="10509">MLTYPTNIEKVCLTNSRQLRLPNRSVNTLRTQRPLENRANEVLTCVLGPKASDSFLKLSRFARWRSESRLATSSLSAEDVPKKLVLFENMPC</sequence>
<keyword evidence="2" id="KW-1185">Reference proteome</keyword>
<organism evidence="1 2">
    <name type="scientific">Ancylostoma ceylanicum</name>
    <dbReference type="NCBI Taxonomy" id="53326"/>
    <lineage>
        <taxon>Eukaryota</taxon>
        <taxon>Metazoa</taxon>
        <taxon>Ecdysozoa</taxon>
        <taxon>Nematoda</taxon>
        <taxon>Chromadorea</taxon>
        <taxon>Rhabditida</taxon>
        <taxon>Rhabditina</taxon>
        <taxon>Rhabditomorpha</taxon>
        <taxon>Strongyloidea</taxon>
        <taxon>Ancylostomatidae</taxon>
        <taxon>Ancylostomatinae</taxon>
        <taxon>Ancylostoma</taxon>
    </lineage>
</organism>
<evidence type="ECO:0000313" key="1">
    <source>
        <dbReference type="EMBL" id="EYC25045.1"/>
    </source>
</evidence>
<dbReference type="EMBL" id="JARK01001348">
    <property type="protein sequence ID" value="EYC25045.1"/>
    <property type="molecule type" value="Genomic_DNA"/>
</dbReference>
<gene>
    <name evidence="1" type="primary">Acey_s0012.g1669</name>
    <name evidence="1" type="ORF">Y032_0012g1669</name>
</gene>
<reference evidence="2" key="1">
    <citation type="journal article" date="2015" name="Nat. Genet.">
        <title>The genome and transcriptome of the zoonotic hookworm Ancylostoma ceylanicum identify infection-specific gene families.</title>
        <authorList>
            <person name="Schwarz E.M."/>
            <person name="Hu Y."/>
            <person name="Antoshechkin I."/>
            <person name="Miller M.M."/>
            <person name="Sternberg P.W."/>
            <person name="Aroian R.V."/>
        </authorList>
    </citation>
    <scope>NUCLEOTIDE SEQUENCE</scope>
    <source>
        <strain evidence="2">HY135</strain>
    </source>
</reference>
<proteinExistence type="predicted"/>